<dbReference type="GO" id="GO:0022857">
    <property type="term" value="F:transmembrane transporter activity"/>
    <property type="evidence" value="ECO:0007669"/>
    <property type="project" value="InterPro"/>
</dbReference>
<keyword evidence="9" id="KW-1185">Reference proteome</keyword>
<feature type="transmembrane region" description="Helical" evidence="6">
    <location>
        <begin position="238"/>
        <end position="261"/>
    </location>
</feature>
<feature type="transmembrane region" description="Helical" evidence="6">
    <location>
        <begin position="180"/>
        <end position="198"/>
    </location>
</feature>
<proteinExistence type="predicted"/>
<evidence type="ECO:0000313" key="9">
    <source>
        <dbReference type="Proteomes" id="UP000708208"/>
    </source>
</evidence>
<keyword evidence="4 6" id="KW-0472">Membrane</keyword>
<dbReference type="PANTHER" id="PTHR24064">
    <property type="entry name" value="SOLUTE CARRIER FAMILY 22 MEMBER"/>
    <property type="match status" value="1"/>
</dbReference>
<evidence type="ECO:0000259" key="7">
    <source>
        <dbReference type="PROSITE" id="PS50850"/>
    </source>
</evidence>
<dbReference type="EMBL" id="CAJVCH010102622">
    <property type="protein sequence ID" value="CAG7723791.1"/>
    <property type="molecule type" value="Genomic_DNA"/>
</dbReference>
<dbReference type="GO" id="GO:0016020">
    <property type="term" value="C:membrane"/>
    <property type="evidence" value="ECO:0007669"/>
    <property type="project" value="UniProtKB-SubCell"/>
</dbReference>
<feature type="compositionally biased region" description="Low complexity" evidence="5">
    <location>
        <begin position="615"/>
        <end position="631"/>
    </location>
</feature>
<dbReference type="AlphaFoldDB" id="A0A8J2JP32"/>
<feature type="transmembrane region" description="Helical" evidence="6">
    <location>
        <begin position="45"/>
        <end position="71"/>
    </location>
</feature>
<accession>A0A8J2JP32</accession>
<feature type="transmembrane region" description="Helical" evidence="6">
    <location>
        <begin position="354"/>
        <end position="371"/>
    </location>
</feature>
<dbReference type="InterPro" id="IPR020846">
    <property type="entry name" value="MFS_dom"/>
</dbReference>
<evidence type="ECO:0000256" key="3">
    <source>
        <dbReference type="ARBA" id="ARBA00022989"/>
    </source>
</evidence>
<protein>
    <recommendedName>
        <fullName evidence="7">Major facilitator superfamily (MFS) profile domain-containing protein</fullName>
    </recommendedName>
</protein>
<comment type="caution">
    <text evidence="8">The sequence shown here is derived from an EMBL/GenBank/DDBJ whole genome shotgun (WGS) entry which is preliminary data.</text>
</comment>
<feature type="compositionally biased region" description="Basic residues" evidence="5">
    <location>
        <begin position="710"/>
        <end position="720"/>
    </location>
</feature>
<feature type="region of interest" description="Disordered" evidence="5">
    <location>
        <begin position="605"/>
        <end position="727"/>
    </location>
</feature>
<feature type="compositionally biased region" description="Polar residues" evidence="5">
    <location>
        <begin position="685"/>
        <end position="709"/>
    </location>
</feature>
<dbReference type="Proteomes" id="UP000708208">
    <property type="component" value="Unassembled WGS sequence"/>
</dbReference>
<feature type="transmembrane region" description="Helical" evidence="6">
    <location>
        <begin position="476"/>
        <end position="495"/>
    </location>
</feature>
<keyword evidence="2 6" id="KW-0812">Transmembrane</keyword>
<dbReference type="Pfam" id="PF00083">
    <property type="entry name" value="Sugar_tr"/>
    <property type="match status" value="1"/>
</dbReference>
<feature type="transmembrane region" description="Helical" evidence="6">
    <location>
        <begin position="267"/>
        <end position="286"/>
    </location>
</feature>
<feature type="transmembrane region" description="Helical" evidence="6">
    <location>
        <begin position="204"/>
        <end position="226"/>
    </location>
</feature>
<evidence type="ECO:0000256" key="1">
    <source>
        <dbReference type="ARBA" id="ARBA00004141"/>
    </source>
</evidence>
<gene>
    <name evidence="8" type="ORF">AFUS01_LOCUS12855</name>
</gene>
<feature type="compositionally biased region" description="Polar residues" evidence="5">
    <location>
        <begin position="644"/>
        <end position="663"/>
    </location>
</feature>
<sequence length="727" mass="80846">MLSQSQEESGEESYLLKSQSNKKDSLDDFDGMLEAVGSEGRFQKILLYVLICPIAVSEPFFSMSMFFLLYIPNHWCHVPGRGNVTEELWKQMTIPMEPSPDGGFRYSHCSMYDANNTVVSCQYGWDYDRTYYQSTIATEFDWVCEKEDYATRAFTFSNIGNAVGGIILGHLADKIGRKPVVFICLMNTLVFGGIGLFVPRYFGLFLTTQFLSGLAYPSLITALCLIGSENCSKEYRSWVFSLTCFFRVIGNVIFPIIAWTFGTWFEIGIISLIPAIAMLCFVWGFLPESPRWLLSVGKVERAHKVLTKIARTNGRATFELKTELNRVHETFQANQKKVFGAWTLFSKRRLAKHTVLLCTTWAFIGLIFYGLNLTTLNMSGNPFINHMLLIGLIDLPAGWVLGFVAEKTGRRWTQVVLLTLSGMACISTTFLISQSEMSLGVLTSIIIAKFFIVIADLITDLQGSELFPTPLRSTGFSLASTTSSFMGIIGPYLIFMGKSYAAGPYVVLSCLSLLAAVLSSFFPETHRTNLPETVEEANDLGKNDRYWKTQLLNSDLATLLGVGAGMTLFCGLTCLVLRIFARARFGPRHHHYANAHLAPPITLSTEHDAERGGPSRHSSQRSSQGGSRRPSTLAPPARPEGSRRPSNSSIRSTASARSYSLKQHSNHHHFHHHRPSDPETHLGFNLNSNQLSITQPKSDTNISRSGQSIHHQHSPNKAKRSGSAGAI</sequence>
<reference evidence="8" key="1">
    <citation type="submission" date="2021-06" db="EMBL/GenBank/DDBJ databases">
        <authorList>
            <person name="Hodson N. C."/>
            <person name="Mongue J. A."/>
            <person name="Jaron S. K."/>
        </authorList>
    </citation>
    <scope>NUCLEOTIDE SEQUENCE</scope>
</reference>
<name>A0A8J2JP32_9HEXA</name>
<dbReference type="InterPro" id="IPR005828">
    <property type="entry name" value="MFS_sugar_transport-like"/>
</dbReference>
<feature type="transmembrane region" description="Helical" evidence="6">
    <location>
        <begin position="502"/>
        <end position="522"/>
    </location>
</feature>
<evidence type="ECO:0000256" key="4">
    <source>
        <dbReference type="ARBA" id="ARBA00023136"/>
    </source>
</evidence>
<evidence type="ECO:0000256" key="6">
    <source>
        <dbReference type="SAM" id="Phobius"/>
    </source>
</evidence>
<feature type="domain" description="Major facilitator superfamily (MFS) profile" evidence="7">
    <location>
        <begin position="50"/>
        <end position="527"/>
    </location>
</feature>
<dbReference type="PROSITE" id="PS50850">
    <property type="entry name" value="MFS"/>
    <property type="match status" value="1"/>
</dbReference>
<feature type="transmembrane region" description="Helical" evidence="6">
    <location>
        <begin position="383"/>
        <end position="405"/>
    </location>
</feature>
<dbReference type="OrthoDB" id="5296287at2759"/>
<feature type="transmembrane region" description="Helical" evidence="6">
    <location>
        <begin position="556"/>
        <end position="581"/>
    </location>
</feature>
<evidence type="ECO:0000256" key="2">
    <source>
        <dbReference type="ARBA" id="ARBA00022692"/>
    </source>
</evidence>
<organism evidence="8 9">
    <name type="scientific">Allacma fusca</name>
    <dbReference type="NCBI Taxonomy" id="39272"/>
    <lineage>
        <taxon>Eukaryota</taxon>
        <taxon>Metazoa</taxon>
        <taxon>Ecdysozoa</taxon>
        <taxon>Arthropoda</taxon>
        <taxon>Hexapoda</taxon>
        <taxon>Collembola</taxon>
        <taxon>Symphypleona</taxon>
        <taxon>Sminthuridae</taxon>
        <taxon>Allacma</taxon>
    </lineage>
</organism>
<feature type="compositionally biased region" description="Basic residues" evidence="5">
    <location>
        <begin position="664"/>
        <end position="674"/>
    </location>
</feature>
<comment type="subcellular location">
    <subcellularLocation>
        <location evidence="1">Membrane</location>
        <topology evidence="1">Multi-pass membrane protein</topology>
    </subcellularLocation>
</comment>
<keyword evidence="3 6" id="KW-1133">Transmembrane helix</keyword>
<evidence type="ECO:0000313" key="8">
    <source>
        <dbReference type="EMBL" id="CAG7723791.1"/>
    </source>
</evidence>
<evidence type="ECO:0000256" key="5">
    <source>
        <dbReference type="SAM" id="MobiDB-lite"/>
    </source>
</evidence>